<dbReference type="Proteomes" id="UP000051096">
    <property type="component" value="Unassembled WGS sequence"/>
</dbReference>
<dbReference type="AlphaFoldDB" id="A0A0S8GJW7"/>
<dbReference type="InterPro" id="IPR017932">
    <property type="entry name" value="GATase_2_dom"/>
</dbReference>
<comment type="similarity">
    <text evidence="2">In the C-terminal section; belongs to the purine/pyrimidine phosphoribosyltransferase family.</text>
</comment>
<sequence length="423" mass="47012">ERLRGTMGIGHVRYPTVGPGTAEDAQPFIITTPYGIALAHNGNLVNYFDLRKYLIENELHYLNSNCDAEIILNLLSIELMKIGAKQLEPHKIFRALTKVYGKLMGSFAVVSIIAQKGLLAFRDPYGIKPLVCGQSGTCRCCASESVALDLLGCTNVTDVKAGQAIYIDTKGKSYTQQIVKPVKAKKAACVFEYVYFARPDSIIDGIGVYEARLRLGEELGKECRRQGLKPDAVIPVPDTARASAQMVAEVLGVKYREGLIKNRYIHRTFIMPTQQERIEAVRLKLNPIRSEIQNKKILLVDDSIVRGNTSREIVGLLREVGVKKVYYASYSPPLRYPCVYGIDMQTKGEFIARNKSVKTIQKHIGADMLVYQTPEGLVRGVGAGDRGFCTACFTGTYPTDIPTRLMKRIEADRRIPKASHCDD</sequence>
<keyword evidence="9" id="KW-0460">Magnesium</keyword>
<keyword evidence="10" id="KW-0408">Iron</keyword>
<evidence type="ECO:0000259" key="11">
    <source>
        <dbReference type="PROSITE" id="PS51278"/>
    </source>
</evidence>
<accession>A0A0S8GJW7</accession>
<keyword evidence="7" id="KW-0315">Glutamine amidotransferase</keyword>
<feature type="binding site" evidence="10">
    <location>
        <position position="392"/>
    </location>
    <ligand>
        <name>[4Fe-4S] cluster</name>
        <dbReference type="ChEBI" id="CHEBI:49883"/>
    </ligand>
</feature>
<feature type="binding site" evidence="9">
    <location>
        <position position="301"/>
    </location>
    <ligand>
        <name>Mg(2+)</name>
        <dbReference type="ChEBI" id="CHEBI:18420"/>
    </ligand>
</feature>
<organism evidence="12 13">
    <name type="scientific">candidate division WOR_3 bacterium SM23_60</name>
    <dbReference type="NCBI Taxonomy" id="1703780"/>
    <lineage>
        <taxon>Bacteria</taxon>
        <taxon>Bacteria division WOR-3</taxon>
    </lineage>
</organism>
<evidence type="ECO:0000256" key="4">
    <source>
        <dbReference type="ARBA" id="ARBA00022676"/>
    </source>
</evidence>
<dbReference type="PIRSF" id="PIRSF000485">
    <property type="entry name" value="Amd_phspho_trans"/>
    <property type="match status" value="1"/>
</dbReference>
<dbReference type="GO" id="GO:0004044">
    <property type="term" value="F:amidophosphoribosyltransferase activity"/>
    <property type="evidence" value="ECO:0007669"/>
    <property type="project" value="UniProtKB-UniRule"/>
</dbReference>
<feature type="binding site" evidence="10">
    <location>
        <position position="338"/>
    </location>
    <ligand>
        <name>[4Fe-4S] cluster</name>
        <dbReference type="ChEBI" id="CHEBI:49883"/>
    </ligand>
</feature>
<evidence type="ECO:0000256" key="6">
    <source>
        <dbReference type="ARBA" id="ARBA00022755"/>
    </source>
</evidence>
<keyword evidence="9" id="KW-0479">Metal-binding</keyword>
<dbReference type="InterPro" id="IPR029057">
    <property type="entry name" value="PRTase-like"/>
</dbReference>
<feature type="binding site" evidence="10">
    <location>
        <position position="389"/>
    </location>
    <ligand>
        <name>[4Fe-4S] cluster</name>
        <dbReference type="ChEBI" id="CHEBI:49883"/>
    </ligand>
</feature>
<evidence type="ECO:0000256" key="7">
    <source>
        <dbReference type="ARBA" id="ARBA00022962"/>
    </source>
</evidence>
<reference evidence="12 13" key="1">
    <citation type="journal article" date="2015" name="Microbiome">
        <title>Genomic resolution of linkages in carbon, nitrogen, and sulfur cycling among widespread estuary sediment bacteria.</title>
        <authorList>
            <person name="Baker B.J."/>
            <person name="Lazar C.S."/>
            <person name="Teske A.P."/>
            <person name="Dick G.J."/>
        </authorList>
    </citation>
    <scope>NUCLEOTIDE SEQUENCE [LARGE SCALE GENOMIC DNA]</scope>
    <source>
        <strain evidence="12">SM23_60</strain>
    </source>
</reference>
<evidence type="ECO:0000256" key="8">
    <source>
        <dbReference type="NCBIfam" id="TIGR01134"/>
    </source>
</evidence>
<proteinExistence type="inferred from homology"/>
<dbReference type="CDD" id="cd06223">
    <property type="entry name" value="PRTases_typeI"/>
    <property type="match status" value="1"/>
</dbReference>
<dbReference type="InterPro" id="IPR005854">
    <property type="entry name" value="PurF"/>
</dbReference>
<evidence type="ECO:0000256" key="5">
    <source>
        <dbReference type="ARBA" id="ARBA00022679"/>
    </source>
</evidence>
<comment type="cofactor">
    <cofactor evidence="10">
        <name>[4Fe-4S] cluster</name>
        <dbReference type="ChEBI" id="CHEBI:49883"/>
    </cofactor>
    <text evidence="10">Binds 1 [4Fe-4S] cluster per subunit.</text>
</comment>
<dbReference type="EC" id="2.4.2.14" evidence="3 8"/>
<comment type="pathway">
    <text evidence="1">Purine metabolism; IMP biosynthesis via de novo pathway; N(1)-(5-phospho-D-ribosyl)glycinamide from 5-phospho-alpha-D-ribose 1-diphosphate: step 1/2.</text>
</comment>
<dbReference type="InterPro" id="IPR029055">
    <property type="entry name" value="Ntn_hydrolases_N"/>
</dbReference>
<keyword evidence="6" id="KW-0658">Purine biosynthesis</keyword>
<keyword evidence="5" id="KW-0808">Transferase</keyword>
<evidence type="ECO:0000256" key="3">
    <source>
        <dbReference type="ARBA" id="ARBA00011941"/>
    </source>
</evidence>
<dbReference type="Pfam" id="PF13537">
    <property type="entry name" value="GATase_7"/>
    <property type="match status" value="1"/>
</dbReference>
<dbReference type="PANTHER" id="PTHR11907">
    <property type="entry name" value="AMIDOPHOSPHORIBOSYLTRANSFERASE"/>
    <property type="match status" value="1"/>
</dbReference>
<dbReference type="NCBIfam" id="TIGR01134">
    <property type="entry name" value="purF"/>
    <property type="match status" value="1"/>
</dbReference>
<dbReference type="PROSITE" id="PS51278">
    <property type="entry name" value="GATASE_TYPE_2"/>
    <property type="match status" value="1"/>
</dbReference>
<comment type="caution">
    <text evidence="12">The sequence shown here is derived from an EMBL/GenBank/DDBJ whole genome shotgun (WGS) entry which is preliminary data.</text>
</comment>
<dbReference type="InterPro" id="IPR000836">
    <property type="entry name" value="PRTase_dom"/>
</dbReference>
<evidence type="ECO:0000256" key="10">
    <source>
        <dbReference type="PIRSR" id="PIRSR000485-3"/>
    </source>
</evidence>
<comment type="cofactor">
    <cofactor evidence="9">
        <name>Mg(2+)</name>
        <dbReference type="ChEBI" id="CHEBI:18420"/>
    </cofactor>
    <text evidence="9">Binds 1 Mg(2+) ion per subunit.</text>
</comment>
<dbReference type="GO" id="GO:0051536">
    <property type="term" value="F:iron-sulfur cluster binding"/>
    <property type="evidence" value="ECO:0007669"/>
    <property type="project" value="UniProtKB-KW"/>
</dbReference>
<name>A0A0S8GJW7_UNCW3</name>
<dbReference type="UniPathway" id="UPA00074">
    <property type="reaction ID" value="UER00124"/>
</dbReference>
<evidence type="ECO:0000313" key="13">
    <source>
        <dbReference type="Proteomes" id="UP000051096"/>
    </source>
</evidence>
<protein>
    <recommendedName>
        <fullName evidence="3 8">Amidophosphoribosyltransferase</fullName>
        <ecNumber evidence="3 8">2.4.2.14</ecNumber>
    </recommendedName>
</protein>
<dbReference type="SUPFAM" id="SSF56235">
    <property type="entry name" value="N-terminal nucleophile aminohydrolases (Ntn hydrolases)"/>
    <property type="match status" value="1"/>
</dbReference>
<dbReference type="Gene3D" id="3.60.20.10">
    <property type="entry name" value="Glutamine Phosphoribosylpyrophosphate, subunit 1, domain 1"/>
    <property type="match status" value="1"/>
</dbReference>
<feature type="binding site" evidence="10">
    <location>
        <position position="189"/>
    </location>
    <ligand>
        <name>[4Fe-4S] cluster</name>
        <dbReference type="ChEBI" id="CHEBI:49883"/>
    </ligand>
</feature>
<evidence type="ECO:0000313" key="12">
    <source>
        <dbReference type="EMBL" id="KPK72109.1"/>
    </source>
</evidence>
<dbReference type="Pfam" id="PF00156">
    <property type="entry name" value="Pribosyltran"/>
    <property type="match status" value="1"/>
</dbReference>
<dbReference type="PATRIC" id="fig|1703780.3.peg.2545"/>
<dbReference type="EMBL" id="LJUO01000041">
    <property type="protein sequence ID" value="KPK72109.1"/>
    <property type="molecule type" value="Genomic_DNA"/>
</dbReference>
<dbReference type="GO" id="GO:0006189">
    <property type="term" value="P:'de novo' IMP biosynthetic process"/>
    <property type="evidence" value="ECO:0007669"/>
    <property type="project" value="UniProtKB-UniPathway"/>
</dbReference>
<keyword evidence="4" id="KW-0328">Glycosyltransferase</keyword>
<gene>
    <name evidence="12" type="ORF">AMJ87_05640</name>
</gene>
<evidence type="ECO:0000256" key="9">
    <source>
        <dbReference type="PIRSR" id="PIRSR000485-2"/>
    </source>
</evidence>
<feature type="binding site" evidence="9">
    <location>
        <position position="239"/>
    </location>
    <ligand>
        <name>Mg(2+)</name>
        <dbReference type="ChEBI" id="CHEBI:18420"/>
    </ligand>
</feature>
<dbReference type="GO" id="GO:0009113">
    <property type="term" value="P:purine nucleobase biosynthetic process"/>
    <property type="evidence" value="ECO:0007669"/>
    <property type="project" value="UniProtKB-UniRule"/>
</dbReference>
<dbReference type="GO" id="GO:0046872">
    <property type="term" value="F:metal ion binding"/>
    <property type="evidence" value="ECO:0007669"/>
    <property type="project" value="UniProtKB-KW"/>
</dbReference>
<evidence type="ECO:0000256" key="2">
    <source>
        <dbReference type="ARBA" id="ARBA00010138"/>
    </source>
</evidence>
<dbReference type="Gene3D" id="3.40.50.2020">
    <property type="match status" value="1"/>
</dbReference>
<feature type="domain" description="Glutamine amidotransferase type-2" evidence="11">
    <location>
        <begin position="1"/>
        <end position="170"/>
    </location>
</feature>
<dbReference type="SUPFAM" id="SSF53271">
    <property type="entry name" value="PRTase-like"/>
    <property type="match status" value="1"/>
</dbReference>
<feature type="non-terminal residue" evidence="12">
    <location>
        <position position="1"/>
    </location>
</feature>
<keyword evidence="10" id="KW-0411">Iron-sulfur</keyword>
<feature type="binding site" evidence="9">
    <location>
        <position position="302"/>
    </location>
    <ligand>
        <name>Mg(2+)</name>
        <dbReference type="ChEBI" id="CHEBI:18420"/>
    </ligand>
</feature>
<evidence type="ECO:0000256" key="1">
    <source>
        <dbReference type="ARBA" id="ARBA00005209"/>
    </source>
</evidence>